<evidence type="ECO:0000313" key="1">
    <source>
        <dbReference type="EMBL" id="KAF7831157.1"/>
    </source>
</evidence>
<name>A0A834WQM9_9FABA</name>
<reference evidence="1" key="1">
    <citation type="submission" date="2020-09" db="EMBL/GenBank/DDBJ databases">
        <title>Genome-Enabled Discovery of Anthraquinone Biosynthesis in Senna tora.</title>
        <authorList>
            <person name="Kang S.-H."/>
            <person name="Pandey R.P."/>
            <person name="Lee C.-M."/>
            <person name="Sim J.-S."/>
            <person name="Jeong J.-T."/>
            <person name="Choi B.-S."/>
            <person name="Jung M."/>
            <person name="Ginzburg D."/>
            <person name="Zhao K."/>
            <person name="Won S.Y."/>
            <person name="Oh T.-J."/>
            <person name="Yu Y."/>
            <person name="Kim N.-H."/>
            <person name="Lee O.R."/>
            <person name="Lee T.-H."/>
            <person name="Bashyal P."/>
            <person name="Kim T.-S."/>
            <person name="Lee W.-H."/>
            <person name="Kawkins C."/>
            <person name="Kim C.-K."/>
            <person name="Kim J.S."/>
            <person name="Ahn B.O."/>
            <person name="Rhee S.Y."/>
            <person name="Sohng J.K."/>
        </authorList>
    </citation>
    <scope>NUCLEOTIDE SEQUENCE</scope>
    <source>
        <tissue evidence="1">Leaf</tissue>
    </source>
</reference>
<accession>A0A834WQM9</accession>
<keyword evidence="2" id="KW-1185">Reference proteome</keyword>
<organism evidence="1 2">
    <name type="scientific">Senna tora</name>
    <dbReference type="NCBI Taxonomy" id="362788"/>
    <lineage>
        <taxon>Eukaryota</taxon>
        <taxon>Viridiplantae</taxon>
        <taxon>Streptophyta</taxon>
        <taxon>Embryophyta</taxon>
        <taxon>Tracheophyta</taxon>
        <taxon>Spermatophyta</taxon>
        <taxon>Magnoliopsida</taxon>
        <taxon>eudicotyledons</taxon>
        <taxon>Gunneridae</taxon>
        <taxon>Pentapetalae</taxon>
        <taxon>rosids</taxon>
        <taxon>fabids</taxon>
        <taxon>Fabales</taxon>
        <taxon>Fabaceae</taxon>
        <taxon>Caesalpinioideae</taxon>
        <taxon>Cassia clade</taxon>
        <taxon>Senna</taxon>
    </lineage>
</organism>
<evidence type="ECO:0000313" key="2">
    <source>
        <dbReference type="Proteomes" id="UP000634136"/>
    </source>
</evidence>
<gene>
    <name evidence="1" type="ORF">G2W53_013490</name>
</gene>
<dbReference type="AlphaFoldDB" id="A0A834WQM9"/>
<proteinExistence type="predicted"/>
<dbReference type="EMBL" id="JAAIUW010000005">
    <property type="protein sequence ID" value="KAF7831157.1"/>
    <property type="molecule type" value="Genomic_DNA"/>
</dbReference>
<sequence>MGEANPNPFPHTTTLLRDCLLHLSITYLPLLLT</sequence>
<protein>
    <submittedName>
        <fullName evidence="1">Uncharacterized protein</fullName>
    </submittedName>
</protein>
<comment type="caution">
    <text evidence="1">The sequence shown here is derived from an EMBL/GenBank/DDBJ whole genome shotgun (WGS) entry which is preliminary data.</text>
</comment>
<dbReference type="Proteomes" id="UP000634136">
    <property type="component" value="Unassembled WGS sequence"/>
</dbReference>